<comment type="subunit">
    <text evidence="11">Homodimer.</text>
</comment>
<dbReference type="Pfam" id="PF02898">
    <property type="entry name" value="NO_synthase"/>
    <property type="match status" value="1"/>
</dbReference>
<dbReference type="SUPFAM" id="SSF56512">
    <property type="entry name" value="Nitric oxide (NO) synthase oxygenase domain"/>
    <property type="match status" value="1"/>
</dbReference>
<comment type="function">
    <text evidence="2 11">Catalyzes the production of nitric oxide.</text>
</comment>
<keyword evidence="9 11" id="KW-0408">Iron</keyword>
<feature type="binding site" description="axial binding residue" evidence="12">
    <location>
        <position position="68"/>
    </location>
    <ligand>
        <name>heme</name>
        <dbReference type="ChEBI" id="CHEBI:30413"/>
    </ligand>
    <ligandPart>
        <name>Fe</name>
        <dbReference type="ChEBI" id="CHEBI:18248"/>
    </ligandPart>
</feature>
<dbReference type="CDD" id="cd00794">
    <property type="entry name" value="NOS_oxygenase_prok"/>
    <property type="match status" value="1"/>
</dbReference>
<dbReference type="InterPro" id="IPR044944">
    <property type="entry name" value="NOS_dom_3"/>
</dbReference>
<comment type="miscellaneous">
    <text evidence="11">This protein is similar to the oxygenase domain of eukaryotic nitric oxide synthases but lacks the reductase domain which, in eukaryotes, is responsible for transfer of electrons to the ferric heme during nitric oxide synthesis.</text>
</comment>
<dbReference type="InterPro" id="IPR004030">
    <property type="entry name" value="NOS_N"/>
</dbReference>
<dbReference type="InterPro" id="IPR044940">
    <property type="entry name" value="NOS_dom_2"/>
</dbReference>
<gene>
    <name evidence="14" type="ORF">A9C19_17395</name>
</gene>
<comment type="cofactor">
    <cofactor evidence="1 11 12">
        <name>heme</name>
        <dbReference type="ChEBI" id="CHEBI:30413"/>
    </cofactor>
</comment>
<evidence type="ECO:0000256" key="5">
    <source>
        <dbReference type="ARBA" id="ARBA00018859"/>
    </source>
</evidence>
<dbReference type="GO" id="GO:0046872">
    <property type="term" value="F:metal ion binding"/>
    <property type="evidence" value="ECO:0007669"/>
    <property type="project" value="UniProtKB-KW"/>
</dbReference>
<dbReference type="PANTHER" id="PTHR43410">
    <property type="entry name" value="NITRIC OXIDE SYNTHASE OXYGENASE"/>
    <property type="match status" value="1"/>
</dbReference>
<dbReference type="GO" id="GO:0020037">
    <property type="term" value="F:heme binding"/>
    <property type="evidence" value="ECO:0007669"/>
    <property type="project" value="InterPro"/>
</dbReference>
<dbReference type="EMBL" id="CP016020">
    <property type="protein sequence ID" value="APH06361.1"/>
    <property type="molecule type" value="Genomic_DNA"/>
</dbReference>
<dbReference type="InterPro" id="IPR036119">
    <property type="entry name" value="NOS_N_sf"/>
</dbReference>
<dbReference type="OrthoDB" id="3398374at2"/>
<dbReference type="InterPro" id="IPR050607">
    <property type="entry name" value="NOS"/>
</dbReference>
<keyword evidence="6 11" id="KW-0349">Heme</keyword>
<dbReference type="Gene3D" id="3.90.340.10">
    <property type="entry name" value="Nitric Oxide Synthase, Chain A, domain 1"/>
    <property type="match status" value="1"/>
</dbReference>
<evidence type="ECO:0000256" key="1">
    <source>
        <dbReference type="ARBA" id="ARBA00001971"/>
    </source>
</evidence>
<dbReference type="KEGG" id="bwh:A9C19_17395"/>
<evidence type="ECO:0000256" key="9">
    <source>
        <dbReference type="ARBA" id="ARBA00023004"/>
    </source>
</evidence>
<evidence type="ECO:0000256" key="2">
    <source>
        <dbReference type="ARBA" id="ARBA00002642"/>
    </source>
</evidence>
<reference evidence="14 15" key="1">
    <citation type="journal article" date="2016" name="Sci. Rep.">
        <title>Complete genome sequence and transcriptomic analysis of a novel marine strain Bacillus weihaiensis reveals the mechanism of brown algae degradation.</title>
        <authorList>
            <person name="Zhu Y."/>
            <person name="Chen P."/>
            <person name="Bao Y."/>
            <person name="Men Y."/>
            <person name="Zeng Y."/>
            <person name="Yang J."/>
            <person name="Sun J."/>
            <person name="Sun Y."/>
        </authorList>
    </citation>
    <scope>NUCLEOTIDE SEQUENCE [LARGE SCALE GENOMIC DNA]</scope>
    <source>
        <strain evidence="14 15">Alg07</strain>
    </source>
</reference>
<sequence>MVTTNKQLETEAIQFIQTAYQELNKSTEQSDKRIEEIKQEIKETGTYVHTFEELSHGAKMAWRNSNKCIGRLFWDNLTVFDEREADTEEAVFQALQHHLTFATNKGKIKPTITIFKPDLGKQNRMRIWNHQLIRYAGYETENGTLGDPASISFTKECEALGWKGEGTHYDVLPLVIQKDNQNPKLFTFAKDDVVEVSITHPDIEGISDLQMKWYGVPIISDMMLEIGGIHYSAAPFNGWYMETEIGARNLADPFRYDFLPKVASIMGLDTRTNANLWKDRALVELNVAVLHSFKQAGVSIVDHHTSAQQFKRFEQNEKASCRHVTGDWTWLIPPVSPATTHIFHTSYENKIVKPNYFYQDLPYNQQRNEHREPI</sequence>
<evidence type="ECO:0000256" key="7">
    <source>
        <dbReference type="ARBA" id="ARBA00022723"/>
    </source>
</evidence>
<evidence type="ECO:0000256" key="11">
    <source>
        <dbReference type="PIRNR" id="PIRNR037219"/>
    </source>
</evidence>
<dbReference type="InterPro" id="IPR044943">
    <property type="entry name" value="NOS_dom_1"/>
</dbReference>
<dbReference type="STRING" id="1547283.A9C19_17395"/>
<dbReference type="AlphaFoldDB" id="A0A1L3MVI7"/>
<dbReference type="EC" id="1.14.14.47" evidence="4 11"/>
<dbReference type="Gene3D" id="3.90.440.10">
    <property type="entry name" value="Nitric Oxide Synthase,Heme Domain,Chain A domain 2"/>
    <property type="match status" value="1"/>
</dbReference>
<evidence type="ECO:0000256" key="12">
    <source>
        <dbReference type="PIRSR" id="PIRSR037219-1"/>
    </source>
</evidence>
<accession>A0A1L3MVI7</accession>
<protein>
    <recommendedName>
        <fullName evidence="5 11">Nitric oxide synthase oxygenase</fullName>
        <ecNumber evidence="4 11">1.14.14.47</ecNumber>
    </recommendedName>
</protein>
<organism evidence="14 15">
    <name type="scientific">Bacillus weihaiensis</name>
    <dbReference type="NCBI Taxonomy" id="1547283"/>
    <lineage>
        <taxon>Bacteria</taxon>
        <taxon>Bacillati</taxon>
        <taxon>Bacillota</taxon>
        <taxon>Bacilli</taxon>
        <taxon>Bacillales</taxon>
        <taxon>Bacillaceae</taxon>
        <taxon>Bacillus</taxon>
    </lineage>
</organism>
<evidence type="ECO:0000256" key="8">
    <source>
        <dbReference type="ARBA" id="ARBA00023002"/>
    </source>
</evidence>
<proteinExistence type="inferred from homology"/>
<evidence type="ECO:0000313" key="15">
    <source>
        <dbReference type="Proteomes" id="UP000181936"/>
    </source>
</evidence>
<dbReference type="GO" id="GO:0006809">
    <property type="term" value="P:nitric oxide biosynthetic process"/>
    <property type="evidence" value="ECO:0007669"/>
    <property type="project" value="InterPro"/>
</dbReference>
<evidence type="ECO:0000256" key="3">
    <source>
        <dbReference type="ARBA" id="ARBA00005411"/>
    </source>
</evidence>
<name>A0A1L3MVI7_9BACI</name>
<keyword evidence="7 11" id="KW-0479">Metal-binding</keyword>
<evidence type="ECO:0000256" key="6">
    <source>
        <dbReference type="ARBA" id="ARBA00022617"/>
    </source>
</evidence>
<dbReference type="RefSeq" id="WP_072581160.1">
    <property type="nucleotide sequence ID" value="NZ_CP016020.1"/>
</dbReference>
<dbReference type="GO" id="GO:0004517">
    <property type="term" value="F:nitric-oxide synthase activity"/>
    <property type="evidence" value="ECO:0007669"/>
    <property type="project" value="InterPro"/>
</dbReference>
<dbReference type="PIRSF" id="PIRSF037219">
    <property type="entry name" value="NOS_oxygenase"/>
    <property type="match status" value="1"/>
</dbReference>
<dbReference type="SMR" id="A0A1L3MVI7"/>
<comment type="catalytic activity">
    <reaction evidence="10">
        <text>3 reduced [flavodoxin] + 2 L-arginine + 4 O2 = 3 oxidized [flavodoxin] + 2 L-citrulline + 2 nitric oxide + 4 H2O + 5 H(+)</text>
        <dbReference type="Rhea" id="RHEA:52324"/>
        <dbReference type="Rhea" id="RHEA-COMP:10622"/>
        <dbReference type="Rhea" id="RHEA-COMP:10623"/>
        <dbReference type="ChEBI" id="CHEBI:15377"/>
        <dbReference type="ChEBI" id="CHEBI:15378"/>
        <dbReference type="ChEBI" id="CHEBI:15379"/>
        <dbReference type="ChEBI" id="CHEBI:16480"/>
        <dbReference type="ChEBI" id="CHEBI:32682"/>
        <dbReference type="ChEBI" id="CHEBI:57618"/>
        <dbReference type="ChEBI" id="CHEBI:57743"/>
        <dbReference type="ChEBI" id="CHEBI:58210"/>
        <dbReference type="EC" id="1.14.14.47"/>
    </reaction>
</comment>
<evidence type="ECO:0000256" key="10">
    <source>
        <dbReference type="ARBA" id="ARBA00048713"/>
    </source>
</evidence>
<evidence type="ECO:0000256" key="4">
    <source>
        <dbReference type="ARBA" id="ARBA00012735"/>
    </source>
</evidence>
<keyword evidence="8 11" id="KW-0560">Oxidoreductase</keyword>
<dbReference type="InterPro" id="IPR017142">
    <property type="entry name" value="Nitric_oxide_synthase_Oase-su"/>
</dbReference>
<keyword evidence="15" id="KW-1185">Reference proteome</keyword>
<feature type="domain" description="Nitric oxide synthase (NOS)" evidence="13">
    <location>
        <begin position="5"/>
        <end position="363"/>
    </location>
</feature>
<dbReference type="Gene3D" id="3.90.1230.10">
    <property type="entry name" value="Nitric Oxide Synthase, Chain A, domain 3"/>
    <property type="match status" value="1"/>
</dbReference>
<dbReference type="PANTHER" id="PTHR43410:SF1">
    <property type="entry name" value="NITRIC OXIDE SYNTHASE"/>
    <property type="match status" value="1"/>
</dbReference>
<evidence type="ECO:0000259" key="13">
    <source>
        <dbReference type="Pfam" id="PF02898"/>
    </source>
</evidence>
<evidence type="ECO:0000313" key="14">
    <source>
        <dbReference type="EMBL" id="APH06361.1"/>
    </source>
</evidence>
<comment type="similarity">
    <text evidence="3 11">Belongs to the NOS family. Bacterial NOS oxygenase subfamily.</text>
</comment>
<dbReference type="Proteomes" id="UP000181936">
    <property type="component" value="Chromosome"/>
</dbReference>